<evidence type="ECO:0000256" key="3">
    <source>
        <dbReference type="SAM" id="MobiDB-lite"/>
    </source>
</evidence>
<dbReference type="InterPro" id="IPR022041">
    <property type="entry name" value="Methyltransf_FA"/>
</dbReference>
<dbReference type="SUPFAM" id="SSF49410">
    <property type="entry name" value="Alpha-macroglobulin receptor domain"/>
    <property type="match status" value="1"/>
</dbReference>
<reference evidence="5" key="1">
    <citation type="submission" date="2020-11" db="EMBL/GenBank/DDBJ databases">
        <authorList>
            <person name="Tran Van P."/>
        </authorList>
    </citation>
    <scope>NUCLEOTIDE SEQUENCE</scope>
</reference>
<dbReference type="Pfam" id="PF12248">
    <property type="entry name" value="Methyltransf_FA"/>
    <property type="match status" value="1"/>
</dbReference>
<accession>A0A7R9D3A5</accession>
<dbReference type="PANTHER" id="PTHR11412:SF136">
    <property type="entry name" value="CD109 ANTIGEN"/>
    <property type="match status" value="1"/>
</dbReference>
<dbReference type="SUPFAM" id="SSF48239">
    <property type="entry name" value="Terpenoid cyclases/Protein prenyltransferases"/>
    <property type="match status" value="1"/>
</dbReference>
<feature type="region of interest" description="Disordered" evidence="3">
    <location>
        <begin position="945"/>
        <end position="966"/>
    </location>
</feature>
<sequence length="1008" mass="113038">MVISTCEEFRYEFVPAPRNRAGVVFEVKVSHGAHIILSHLQYTSEQMYQVVLGDLDNTVTWIGRGKHGFGVHLKSKETPQLLSGDIFRTFWLSWDKGVVAVGRGPQFHNDTLIEWRIDKKMKIQHLGFASGWGLTAEFRVWRYNNEAGFSQVLHLNVPRSVVPGTEQGTLTVSGGLSLPSASQTAALLRHRHGLGESTSLAASISMFTPFLPLQHQRDLDNSSMSKDQVVLSLKKELQVLLTFMKPDFSFGDHRTQGSHRDTVTILELLSKVQSYLSVDPELMVGIKRWIQQRQSDDGSFSPLPNDTTVQDITANNKNSFKLETLHQNVEITAETLTTLLEVGLENEVDSEVMLKARYFLERSLFRVTSPCSLALLTFALVLAKSDLTSAALDRLQNYSTNEEGDFGWRESTNKDTTDWLYEEGSGRRRKEPIMTSVGDYKASLFTLMTYSMLGDLKSAEPVARYLFYRSHLLDRHSELLYTAVKGFAMFGALAKDRHRALTVSLATSGMELTDTLEMRDDTPVQVLQLPSLPTKVFVYATGAGCATVQGEVSYSTYSPSRHSTLLDLWAGVEDEFISGHNTPDQMEGKLPRLNLKTCFRWKATQPSGVVRLEVTLFSGFQLTKVSPVVVDITGDTKDIHHGTRHDKIWFILANVSGACPVCVRYTVQSLFVVSALRPAFARVYPAGRADLGTETFFHTQRTSPLLADVTDDDIITWFGNKDMGQPHLSSNFAEVCECGRICVSNNIEVNNTSQPYNHVVMPNMEATNSIIFTNQTMKKHKTIMVDNKTAILSPEFLHAQATKFPKPTLLKTVNNGNSSFNNFKLHRDYSKGNCSKDECEDETNLLFEKSTNDRKSNESVSISSPLKLVSTNTTENEKQKVSKPKEIFRSEITNINSSLQWNSTQNGNQHQPNNIYLEEPKQNGELSTKLPTLPSHSINKERQHLGEESLLPTVQVPTSNSESPRVGNSERLFVLDKDTLWGMLREVVHGELQKNTVIESSTKKNKQD</sequence>
<keyword evidence="1" id="KW-0732">Signal</keyword>
<dbReference type="Pfam" id="PF07677">
    <property type="entry name" value="A2M_recep"/>
    <property type="match status" value="1"/>
</dbReference>
<dbReference type="Pfam" id="PF07678">
    <property type="entry name" value="TED_complement"/>
    <property type="match status" value="1"/>
</dbReference>
<evidence type="ECO:0000313" key="5">
    <source>
        <dbReference type="EMBL" id="CAD7407316.1"/>
    </source>
</evidence>
<protein>
    <recommendedName>
        <fullName evidence="4">Alpha-macroglobulin receptor-binding domain-containing protein</fullName>
    </recommendedName>
</protein>
<dbReference type="PANTHER" id="PTHR11412">
    <property type="entry name" value="MACROGLOBULIN / COMPLEMENT"/>
    <property type="match status" value="1"/>
</dbReference>
<evidence type="ECO:0000256" key="2">
    <source>
        <dbReference type="ARBA" id="ARBA00022966"/>
    </source>
</evidence>
<evidence type="ECO:0000259" key="4">
    <source>
        <dbReference type="SMART" id="SM01361"/>
    </source>
</evidence>
<organism evidence="5">
    <name type="scientific">Timema cristinae</name>
    <name type="common">Walking stick</name>
    <dbReference type="NCBI Taxonomy" id="61476"/>
    <lineage>
        <taxon>Eukaryota</taxon>
        <taxon>Metazoa</taxon>
        <taxon>Ecdysozoa</taxon>
        <taxon>Arthropoda</taxon>
        <taxon>Hexapoda</taxon>
        <taxon>Insecta</taxon>
        <taxon>Pterygota</taxon>
        <taxon>Neoptera</taxon>
        <taxon>Polyneoptera</taxon>
        <taxon>Phasmatodea</taxon>
        <taxon>Timematodea</taxon>
        <taxon>Timematoidea</taxon>
        <taxon>Timematidae</taxon>
        <taxon>Timema</taxon>
    </lineage>
</organism>
<dbReference type="GO" id="GO:0005615">
    <property type="term" value="C:extracellular space"/>
    <property type="evidence" value="ECO:0007669"/>
    <property type="project" value="InterPro"/>
</dbReference>
<proteinExistence type="predicted"/>
<dbReference type="EMBL" id="OC320135">
    <property type="protein sequence ID" value="CAD7407316.1"/>
    <property type="molecule type" value="Genomic_DNA"/>
</dbReference>
<dbReference type="InterPro" id="IPR050473">
    <property type="entry name" value="A2M/Complement_sys"/>
</dbReference>
<dbReference type="Gene3D" id="1.50.10.20">
    <property type="match status" value="1"/>
</dbReference>
<dbReference type="AlphaFoldDB" id="A0A7R9D3A5"/>
<feature type="domain" description="Alpha-macroglobulin receptor-binding" evidence="4">
    <location>
        <begin position="607"/>
        <end position="697"/>
    </location>
</feature>
<dbReference type="InterPro" id="IPR036595">
    <property type="entry name" value="A-macroglobulin_rcpt-bd_sf"/>
</dbReference>
<keyword evidence="2" id="KW-0882">Thioester bond</keyword>
<dbReference type="InterPro" id="IPR011626">
    <property type="entry name" value="Alpha-macroglobulin_TED"/>
</dbReference>
<dbReference type="InterPro" id="IPR009048">
    <property type="entry name" value="A-macroglobulin_rcpt-bd"/>
</dbReference>
<gene>
    <name evidence="5" type="ORF">TCEB3V08_LOCUS8969</name>
</gene>
<dbReference type="Gene3D" id="2.60.40.690">
    <property type="entry name" value="Alpha-macroglobulin, receptor-binding domain"/>
    <property type="match status" value="1"/>
</dbReference>
<evidence type="ECO:0000256" key="1">
    <source>
        <dbReference type="ARBA" id="ARBA00022729"/>
    </source>
</evidence>
<dbReference type="SMART" id="SM01361">
    <property type="entry name" value="A2M_recep"/>
    <property type="match status" value="1"/>
</dbReference>
<dbReference type="InterPro" id="IPR008930">
    <property type="entry name" value="Terpenoid_cyclase/PrenylTrfase"/>
</dbReference>
<name>A0A7R9D3A5_TIMCR</name>